<dbReference type="Gramene" id="OE9A104340T1">
    <property type="protein sequence ID" value="OE9A104340C1"/>
    <property type="gene ID" value="OE9A104340"/>
</dbReference>
<gene>
    <name evidence="2" type="ORF">OLEA9_A104340</name>
</gene>
<proteinExistence type="predicted"/>
<feature type="compositionally biased region" description="Polar residues" evidence="1">
    <location>
        <begin position="1"/>
        <end position="13"/>
    </location>
</feature>
<comment type="caution">
    <text evidence="2">The sequence shown here is derived from an EMBL/GenBank/DDBJ whole genome shotgun (WGS) entry which is preliminary data.</text>
</comment>
<dbReference type="AlphaFoldDB" id="A0A8S0PFV2"/>
<dbReference type="EMBL" id="CACTIH010000045">
    <property type="protein sequence ID" value="CAA2940147.1"/>
    <property type="molecule type" value="Genomic_DNA"/>
</dbReference>
<keyword evidence="3" id="KW-1185">Reference proteome</keyword>
<evidence type="ECO:0000313" key="2">
    <source>
        <dbReference type="EMBL" id="CAA2940147.1"/>
    </source>
</evidence>
<feature type="region of interest" description="Disordered" evidence="1">
    <location>
        <begin position="1"/>
        <end position="37"/>
    </location>
</feature>
<reference evidence="2 3" key="1">
    <citation type="submission" date="2019-12" db="EMBL/GenBank/DDBJ databases">
        <authorList>
            <person name="Alioto T."/>
            <person name="Alioto T."/>
            <person name="Gomez Garrido J."/>
        </authorList>
    </citation>
    <scope>NUCLEOTIDE SEQUENCE [LARGE SCALE GENOMIC DNA]</scope>
</reference>
<name>A0A8S0PFV2_OLEEU</name>
<dbReference type="Proteomes" id="UP000594638">
    <property type="component" value="Unassembled WGS sequence"/>
</dbReference>
<protein>
    <submittedName>
        <fullName evidence="2">Uncharacterized protein</fullName>
    </submittedName>
</protein>
<feature type="non-terminal residue" evidence="2">
    <location>
        <position position="1"/>
    </location>
</feature>
<evidence type="ECO:0000256" key="1">
    <source>
        <dbReference type="SAM" id="MobiDB-lite"/>
    </source>
</evidence>
<accession>A0A8S0PFV2</accession>
<evidence type="ECO:0000313" key="3">
    <source>
        <dbReference type="Proteomes" id="UP000594638"/>
    </source>
</evidence>
<sequence>SPLHITATTSSLEWASPHDASEISQRSKAPCLSPTLEDDQYGVSPAASSLLNGNSSPHIFIVAHTKKELPPLLRHRSTVPPKIEDGDLKRLSY</sequence>
<organism evidence="2 3">
    <name type="scientific">Olea europaea subsp. europaea</name>
    <dbReference type="NCBI Taxonomy" id="158383"/>
    <lineage>
        <taxon>Eukaryota</taxon>
        <taxon>Viridiplantae</taxon>
        <taxon>Streptophyta</taxon>
        <taxon>Embryophyta</taxon>
        <taxon>Tracheophyta</taxon>
        <taxon>Spermatophyta</taxon>
        <taxon>Magnoliopsida</taxon>
        <taxon>eudicotyledons</taxon>
        <taxon>Gunneridae</taxon>
        <taxon>Pentapetalae</taxon>
        <taxon>asterids</taxon>
        <taxon>lamiids</taxon>
        <taxon>Lamiales</taxon>
        <taxon>Oleaceae</taxon>
        <taxon>Oleeae</taxon>
        <taxon>Olea</taxon>
    </lineage>
</organism>